<dbReference type="InterPro" id="IPR028943">
    <property type="entry name" value="ZorC_EH_Signature_dom"/>
</dbReference>
<keyword evidence="4" id="KW-1185">Reference proteome</keyword>
<evidence type="ECO:0000313" key="3">
    <source>
        <dbReference type="EMBL" id="MBB5691554.1"/>
    </source>
</evidence>
<evidence type="ECO:0000256" key="1">
    <source>
        <dbReference type="SAM" id="MobiDB-lite"/>
    </source>
</evidence>
<name>A0A840YCD5_9PROT</name>
<dbReference type="AlphaFoldDB" id="A0A840YCD5"/>
<reference evidence="3 4" key="1">
    <citation type="submission" date="2020-08" db="EMBL/GenBank/DDBJ databases">
        <title>Genomic Encyclopedia of Type Strains, Phase IV (KMG-IV): sequencing the most valuable type-strain genomes for metagenomic binning, comparative biology and taxonomic classification.</title>
        <authorList>
            <person name="Goeker M."/>
        </authorList>
    </citation>
    <scope>NUCLEOTIDE SEQUENCE [LARGE SCALE GENOMIC DNA]</scope>
    <source>
        <strain evidence="3 4">DSM 25895</strain>
    </source>
</reference>
<organism evidence="3 4">
    <name type="scientific">Neoroseomonas alkaliterrae</name>
    <dbReference type="NCBI Taxonomy" id="1452450"/>
    <lineage>
        <taxon>Bacteria</taxon>
        <taxon>Pseudomonadati</taxon>
        <taxon>Pseudomonadota</taxon>
        <taxon>Alphaproteobacteria</taxon>
        <taxon>Acetobacterales</taxon>
        <taxon>Acetobacteraceae</taxon>
        <taxon>Neoroseomonas</taxon>
    </lineage>
</organism>
<feature type="domain" description="Zorya protein ZorC EH" evidence="2">
    <location>
        <begin position="67"/>
        <end position="462"/>
    </location>
</feature>
<gene>
    <name evidence="3" type="ORF">FHS88_003711</name>
</gene>
<protein>
    <recommendedName>
        <fullName evidence="2">Zorya protein ZorC EH domain-containing protein</fullName>
    </recommendedName>
</protein>
<dbReference type="RefSeq" id="WP_184486952.1">
    <property type="nucleotide sequence ID" value="NZ_JAAEDJ010000129.1"/>
</dbReference>
<evidence type="ECO:0000259" key="2">
    <source>
        <dbReference type="Pfam" id="PF15611"/>
    </source>
</evidence>
<proteinExistence type="predicted"/>
<feature type="region of interest" description="Disordered" evidence="1">
    <location>
        <begin position="424"/>
        <end position="453"/>
    </location>
</feature>
<sequence length="480" mass="52221">MTHTRNAMGRLRAGIALVPRAFVPPPKTPSQRLVEMLQATDLDRRPPTDQAMEALRRRLHAFYTGRDKAPPTRRELRDAAWLLWNGAPQGAEIPGLMAAVVEAASASPRRSRSLIEAWLRDFVPGSATVRAGGGSIRTLLAYGRDPLLDHWRQAQTAFAMFDADAGPARIGAALLTGPQRVEEVLAATGLDDAFRASGGYMRAILRGMLGVMPKVLRGGAAHVGLERAFAVLAPDGELRFGQELRGEVGRGLLAAWLDGGRPPAPTLREPVRDFLLRHLGDPRTRAPMWTPVGEAATALMRQWLARASLAAFFDLIAEHALDHQWRYRQAFWSAYLERGAIEDAWLALGSRVHSSAKTVSDLAGAFGRLEGGGVDSNQSVLLMRIGPLVLCEWSHNGKLRAWPAEWKNAPALYRSSYSRDDLTGKGLPFPSNPATGSRGSDDGSGLAHNGSDRGLWQGSAAELLARRAGFRITPAEWTPR</sequence>
<dbReference type="Proteomes" id="UP000562254">
    <property type="component" value="Unassembled WGS sequence"/>
</dbReference>
<dbReference type="EMBL" id="JACIJE010000014">
    <property type="protein sequence ID" value="MBB5691554.1"/>
    <property type="molecule type" value="Genomic_DNA"/>
</dbReference>
<comment type="caution">
    <text evidence="3">The sequence shown here is derived from an EMBL/GenBank/DDBJ whole genome shotgun (WGS) entry which is preliminary data.</text>
</comment>
<dbReference type="Pfam" id="PF15611">
    <property type="entry name" value="EH_Signature"/>
    <property type="match status" value="1"/>
</dbReference>
<accession>A0A840YCD5</accession>
<evidence type="ECO:0000313" key="4">
    <source>
        <dbReference type="Proteomes" id="UP000562254"/>
    </source>
</evidence>